<evidence type="ECO:0000313" key="2">
    <source>
        <dbReference type="EnsemblMetazoa" id="CJA22837.1"/>
    </source>
</evidence>
<dbReference type="Pfam" id="PF23221">
    <property type="entry name" value="HEAT_MROH2B_1st"/>
    <property type="match status" value="1"/>
</dbReference>
<reference evidence="3" key="1">
    <citation type="submission" date="2010-08" db="EMBL/GenBank/DDBJ databases">
        <authorList>
            <consortium name="Caenorhabditis japonica Sequencing Consortium"/>
            <person name="Wilson R.K."/>
        </authorList>
    </citation>
    <scope>NUCLEOTIDE SEQUENCE [LARGE SCALE GENOMIC DNA]</scope>
    <source>
        <strain evidence="3">DF5081</strain>
    </source>
</reference>
<evidence type="ECO:0000313" key="3">
    <source>
        <dbReference type="Proteomes" id="UP000005237"/>
    </source>
</evidence>
<protein>
    <recommendedName>
        <fullName evidence="1">MROH2B-like N-terminal HEAT-repeats domain-containing protein</fullName>
    </recommendedName>
</protein>
<dbReference type="InterPro" id="IPR011989">
    <property type="entry name" value="ARM-like"/>
</dbReference>
<evidence type="ECO:0000259" key="1">
    <source>
        <dbReference type="Pfam" id="PF23221"/>
    </source>
</evidence>
<dbReference type="InterPro" id="IPR016024">
    <property type="entry name" value="ARM-type_fold"/>
</dbReference>
<dbReference type="SUPFAM" id="SSF48371">
    <property type="entry name" value="ARM repeat"/>
    <property type="match status" value="1"/>
</dbReference>
<organism evidence="2 3">
    <name type="scientific">Caenorhabditis japonica</name>
    <dbReference type="NCBI Taxonomy" id="281687"/>
    <lineage>
        <taxon>Eukaryota</taxon>
        <taxon>Metazoa</taxon>
        <taxon>Ecdysozoa</taxon>
        <taxon>Nematoda</taxon>
        <taxon>Chromadorea</taxon>
        <taxon>Rhabditida</taxon>
        <taxon>Rhabditina</taxon>
        <taxon>Rhabditomorpha</taxon>
        <taxon>Rhabditoidea</taxon>
        <taxon>Rhabditidae</taxon>
        <taxon>Peloderinae</taxon>
        <taxon>Caenorhabditis</taxon>
    </lineage>
</organism>
<sequence>MTTANQVSSLLDLIINLLDTATTYQNQENVRNEVAESLKTIGAHQPNVLLTACHQFLLQNPKLPALKRAFVLQSISICVDDNEVISKLDEQLVMLVINLATQEMNMTKDSDTEWADSAMEVLVTLAKNHRFVSYVVDAILQKFPPGQTTSPHRYIVLTMATIAQHNRKLFK</sequence>
<name>A0A8R1I9X1_CAEJA</name>
<reference evidence="2" key="2">
    <citation type="submission" date="2022-06" db="UniProtKB">
        <authorList>
            <consortium name="EnsemblMetazoa"/>
        </authorList>
    </citation>
    <scope>IDENTIFICATION</scope>
    <source>
        <strain evidence="2">DF5081</strain>
    </source>
</reference>
<feature type="domain" description="MROH2B-like N-terminal HEAT-repeats" evidence="1">
    <location>
        <begin position="38"/>
        <end position="166"/>
    </location>
</feature>
<proteinExistence type="predicted"/>
<dbReference type="Gene3D" id="1.25.10.10">
    <property type="entry name" value="Leucine-rich Repeat Variant"/>
    <property type="match status" value="1"/>
</dbReference>
<keyword evidence="3" id="KW-1185">Reference proteome</keyword>
<dbReference type="Proteomes" id="UP000005237">
    <property type="component" value="Unassembled WGS sequence"/>
</dbReference>
<dbReference type="EnsemblMetazoa" id="CJA22837.1">
    <property type="protein sequence ID" value="CJA22837.1"/>
    <property type="gene ID" value="WBGene00178409"/>
</dbReference>
<accession>A0A8R1I9X1</accession>
<dbReference type="InterPro" id="IPR056282">
    <property type="entry name" value="MROH2B-like_N_HEAT"/>
</dbReference>
<dbReference type="AlphaFoldDB" id="A0A8R1I9X1"/>